<dbReference type="Proteomes" id="UP000294257">
    <property type="component" value="Unassembled WGS sequence"/>
</dbReference>
<evidence type="ECO:0000313" key="2">
    <source>
        <dbReference type="EMBL" id="RZS44319.1"/>
    </source>
</evidence>
<dbReference type="PROSITE" id="PS50972">
    <property type="entry name" value="PTERIN_BINDING"/>
    <property type="match status" value="1"/>
</dbReference>
<accession>A0A4Q7L3X4</accession>
<comment type="caution">
    <text evidence="2">The sequence shown here is derived from an EMBL/GenBank/DDBJ whole genome shotgun (WGS) entry which is preliminary data.</text>
</comment>
<dbReference type="InterPro" id="IPR045031">
    <property type="entry name" value="DHP_synth-like"/>
</dbReference>
<name>A0A4Q7L3X4_9PSEU</name>
<dbReference type="Gene3D" id="3.20.20.20">
    <property type="entry name" value="Dihydropteroate synthase-like"/>
    <property type="match status" value="2"/>
</dbReference>
<organism evidence="2 3">
    <name type="scientific">Herbihabitans rhizosphaerae</name>
    <dbReference type="NCBI Taxonomy" id="1872711"/>
    <lineage>
        <taxon>Bacteria</taxon>
        <taxon>Bacillati</taxon>
        <taxon>Actinomycetota</taxon>
        <taxon>Actinomycetes</taxon>
        <taxon>Pseudonocardiales</taxon>
        <taxon>Pseudonocardiaceae</taxon>
        <taxon>Herbihabitans</taxon>
    </lineage>
</organism>
<dbReference type="GO" id="GO:0005829">
    <property type="term" value="C:cytosol"/>
    <property type="evidence" value="ECO:0007669"/>
    <property type="project" value="TreeGrafter"/>
</dbReference>
<dbReference type="InterPro" id="IPR000489">
    <property type="entry name" value="Pterin-binding_dom"/>
</dbReference>
<evidence type="ECO:0000313" key="3">
    <source>
        <dbReference type="Proteomes" id="UP000294257"/>
    </source>
</evidence>
<dbReference type="SUPFAM" id="SSF51717">
    <property type="entry name" value="Dihydropteroate synthetase-like"/>
    <property type="match status" value="1"/>
</dbReference>
<dbReference type="AlphaFoldDB" id="A0A4Q7L3X4"/>
<reference evidence="2 3" key="1">
    <citation type="submission" date="2019-02" db="EMBL/GenBank/DDBJ databases">
        <title>Genomic Encyclopedia of Type Strains, Phase IV (KMG-IV): sequencing the most valuable type-strain genomes for metagenomic binning, comparative biology and taxonomic classification.</title>
        <authorList>
            <person name="Goeker M."/>
        </authorList>
    </citation>
    <scope>NUCLEOTIDE SEQUENCE [LARGE SCALE GENOMIC DNA]</scope>
    <source>
        <strain evidence="2 3">DSM 101727</strain>
    </source>
</reference>
<gene>
    <name evidence="2" type="ORF">EV193_101194</name>
</gene>
<dbReference type="PANTHER" id="PTHR20941:SF8">
    <property type="entry name" value="INACTIVE DIHYDROPTEROATE SYNTHASE 2"/>
    <property type="match status" value="1"/>
</dbReference>
<feature type="domain" description="Pterin-binding" evidence="1">
    <location>
        <begin position="22"/>
        <end position="152"/>
    </location>
</feature>
<dbReference type="EMBL" id="SGWQ01000001">
    <property type="protein sequence ID" value="RZS44319.1"/>
    <property type="molecule type" value="Genomic_DNA"/>
</dbReference>
<dbReference type="GO" id="GO:0009396">
    <property type="term" value="P:folic acid-containing compound biosynthetic process"/>
    <property type="evidence" value="ECO:0007669"/>
    <property type="project" value="InterPro"/>
</dbReference>
<evidence type="ECO:0000259" key="1">
    <source>
        <dbReference type="PROSITE" id="PS50972"/>
    </source>
</evidence>
<sequence>MARSGFVTDLQFGGKTVSHDRALVMAIVNRTRDSFYDKGSTFAEHAAPAAVDRAVAEGADIVDIDGVRAGARGEVVDVTEEIARMVPVVVAAEFGVGLEDRVDGTLAAISVAAWAGATVFRAHEVRPARMAPDMVAGIAGTRPPARCVRVLA</sequence>
<dbReference type="PROSITE" id="PS00792">
    <property type="entry name" value="DHPS_1"/>
    <property type="match status" value="1"/>
</dbReference>
<dbReference type="InterPro" id="IPR011005">
    <property type="entry name" value="Dihydropteroate_synth-like_sf"/>
</dbReference>
<dbReference type="Pfam" id="PF00809">
    <property type="entry name" value="Pterin_bind"/>
    <property type="match status" value="1"/>
</dbReference>
<proteinExistence type="predicted"/>
<keyword evidence="3" id="KW-1185">Reference proteome</keyword>
<protein>
    <submittedName>
        <fullName evidence="2">Pterin binding enzyme</fullName>
    </submittedName>
</protein>
<dbReference type="PANTHER" id="PTHR20941">
    <property type="entry name" value="FOLATE SYNTHESIS PROTEINS"/>
    <property type="match status" value="1"/>
</dbReference>